<evidence type="ECO:0000313" key="4">
    <source>
        <dbReference type="EMBL" id="PIU03909.1"/>
    </source>
</evidence>
<feature type="coiled-coil region" evidence="1">
    <location>
        <begin position="162"/>
        <end position="212"/>
    </location>
</feature>
<keyword evidence="1" id="KW-0175">Coiled coil</keyword>
<feature type="compositionally biased region" description="Low complexity" evidence="2">
    <location>
        <begin position="44"/>
        <end position="55"/>
    </location>
</feature>
<proteinExistence type="predicted"/>
<name>A0A2M6XE45_9BACT</name>
<feature type="region of interest" description="Disordered" evidence="2">
    <location>
        <begin position="32"/>
        <end position="98"/>
    </location>
</feature>
<comment type="caution">
    <text evidence="4">The sequence shown here is derived from an EMBL/GenBank/DDBJ whole genome shotgun (WGS) entry which is preliminary data.</text>
</comment>
<dbReference type="Proteomes" id="UP000228996">
    <property type="component" value="Unassembled WGS sequence"/>
</dbReference>
<feature type="signal peptide" evidence="3">
    <location>
        <begin position="1"/>
        <end position="22"/>
    </location>
</feature>
<evidence type="ECO:0000256" key="3">
    <source>
        <dbReference type="SAM" id="SignalP"/>
    </source>
</evidence>
<organism evidence="4 5">
    <name type="scientific">Candidatus Shapirobacteria bacterium CG08_land_8_20_14_0_20_39_18</name>
    <dbReference type="NCBI Taxonomy" id="1974883"/>
    <lineage>
        <taxon>Bacteria</taxon>
        <taxon>Candidatus Shapironibacteriota</taxon>
    </lineage>
</organism>
<evidence type="ECO:0000256" key="2">
    <source>
        <dbReference type="SAM" id="MobiDB-lite"/>
    </source>
</evidence>
<sequence length="232" mass="25678">MKKIIPIVSVFALLLVALPVLAVNNGAGTQTQQKLQVSPSPTGNQVQNQNKVKTQNEGEDSQIQTNTQEQENLGENQETQGQGMPKEISPRSETATQNMSNVAQKVEELLTTETLQGGIGQQVKTIAQEQKTAQEQIRTELGKVDSRGGLLKSIIGPDFNALKNMQKQMEQNQLRIQQLVQLQNQLVNKGDITQVQEMAQSLTDQNIALQDRINLEEQSGSLFGWLFKLFAK</sequence>
<evidence type="ECO:0000313" key="5">
    <source>
        <dbReference type="Proteomes" id="UP000228996"/>
    </source>
</evidence>
<keyword evidence="3" id="KW-0732">Signal</keyword>
<reference evidence="5" key="1">
    <citation type="submission" date="2017-09" db="EMBL/GenBank/DDBJ databases">
        <title>Depth-based differentiation of microbial function through sediment-hosted aquifers and enrichment of novel symbionts in the deep terrestrial subsurface.</title>
        <authorList>
            <person name="Probst A.J."/>
            <person name="Ladd B."/>
            <person name="Jarett J.K."/>
            <person name="Geller-Mcgrath D.E."/>
            <person name="Sieber C.M.K."/>
            <person name="Emerson J.B."/>
            <person name="Anantharaman K."/>
            <person name="Thomas B.C."/>
            <person name="Malmstrom R."/>
            <person name="Stieglmeier M."/>
            <person name="Klingl A."/>
            <person name="Woyke T."/>
            <person name="Ryan C.M."/>
            <person name="Banfield J.F."/>
        </authorList>
    </citation>
    <scope>NUCLEOTIDE SEQUENCE [LARGE SCALE GENOMIC DNA]</scope>
</reference>
<gene>
    <name evidence="4" type="ORF">COT44_00625</name>
</gene>
<evidence type="ECO:0008006" key="6">
    <source>
        <dbReference type="Google" id="ProtNLM"/>
    </source>
</evidence>
<dbReference type="EMBL" id="PEYO01000003">
    <property type="protein sequence ID" value="PIU03909.1"/>
    <property type="molecule type" value="Genomic_DNA"/>
</dbReference>
<protein>
    <recommendedName>
        <fullName evidence="6">DUF5667 domain-containing protein</fullName>
    </recommendedName>
</protein>
<dbReference type="AlphaFoldDB" id="A0A2M6XE45"/>
<feature type="chain" id="PRO_5014753452" description="DUF5667 domain-containing protein" evidence="3">
    <location>
        <begin position="23"/>
        <end position="232"/>
    </location>
</feature>
<evidence type="ECO:0000256" key="1">
    <source>
        <dbReference type="SAM" id="Coils"/>
    </source>
</evidence>
<accession>A0A2M6XE45</accession>
<feature type="compositionally biased region" description="Polar residues" evidence="2">
    <location>
        <begin position="32"/>
        <end position="43"/>
    </location>
</feature>
<feature type="compositionally biased region" description="Polar residues" evidence="2">
    <location>
        <begin position="61"/>
        <end position="82"/>
    </location>
</feature>